<dbReference type="GO" id="GO:0003676">
    <property type="term" value="F:nucleic acid binding"/>
    <property type="evidence" value="ECO:0007669"/>
    <property type="project" value="InterPro"/>
</dbReference>
<reference evidence="3 4" key="1">
    <citation type="journal article" date="2014" name="Environ. Microbiol.">
        <title>The nitrate-ammonifying and nosZ-carrying bacterium Bacillus vireti is a potent source and sink for nitric and nitrous oxide under high nitrate conditions.</title>
        <authorList>
            <person name="Mania D."/>
            <person name="Heylen K."/>
            <person name="van Spanning R.J."/>
            <person name="Frostegard A."/>
        </authorList>
    </citation>
    <scope>NUCLEOTIDE SEQUENCE [LARGE SCALE GENOMIC DNA]</scope>
    <source>
        <strain evidence="3 4">LMG 21834</strain>
    </source>
</reference>
<evidence type="ECO:0000313" key="4">
    <source>
        <dbReference type="Proteomes" id="UP000018877"/>
    </source>
</evidence>
<feature type="compositionally biased region" description="Basic residues" evidence="1">
    <location>
        <begin position="1"/>
        <end position="12"/>
    </location>
</feature>
<evidence type="ECO:0000313" key="3">
    <source>
        <dbReference type="EMBL" id="ETI70032.1"/>
    </source>
</evidence>
<accession>A0AB94ISM7</accession>
<dbReference type="InterPro" id="IPR011990">
    <property type="entry name" value="TPR-like_helical_dom_sf"/>
</dbReference>
<dbReference type="SUPFAM" id="SSF48452">
    <property type="entry name" value="TPR-like"/>
    <property type="match status" value="1"/>
</dbReference>
<comment type="caution">
    <text evidence="3">The sequence shown here is derived from an EMBL/GenBank/DDBJ whole genome shotgun (WGS) entry which is preliminary data.</text>
</comment>
<dbReference type="Pfam" id="PF13482">
    <property type="entry name" value="RNase_H_2"/>
    <property type="match status" value="1"/>
</dbReference>
<dbReference type="RefSeq" id="WP_024027086.1">
    <property type="nucleotide sequence ID" value="NZ_ALAN01000030.1"/>
</dbReference>
<dbReference type="InterPro" id="IPR036397">
    <property type="entry name" value="RNaseH_sf"/>
</dbReference>
<dbReference type="AlphaFoldDB" id="A0AB94ISM7"/>
<dbReference type="Gene3D" id="3.30.420.10">
    <property type="entry name" value="Ribonuclease H-like superfamily/Ribonuclease H"/>
    <property type="match status" value="1"/>
</dbReference>
<feature type="region of interest" description="Disordered" evidence="1">
    <location>
        <begin position="1"/>
        <end position="22"/>
    </location>
</feature>
<evidence type="ECO:0000259" key="2">
    <source>
        <dbReference type="Pfam" id="PF13482"/>
    </source>
</evidence>
<dbReference type="PANTHER" id="PTHR38462:SF1">
    <property type="entry name" value="YPRB RIBONUCLEASE H-LIKE DOMAIN-CONTAINING PROTEIN"/>
    <property type="match status" value="1"/>
</dbReference>
<keyword evidence="4" id="KW-1185">Reference proteome</keyword>
<sequence>MSLKSKLNRLKPHLSGGSQSVKVDNLRDPGKIDVPFHERWKQEGVFPYFLGQDYCLIREVKYPLSQQHGHYCFRDFLTAVDIWNKRPVNHPLSAQGHVAEELFFFDTETTGLGGGVGNTIFLLGYASISGEQLVLRQHILPHPGAEVPLYQSFLEKVNYKTLVTYNGKSFDWPQVKTRHTLVREHVPKLPAFGHFDLFHAARRLWKHKLERLKLAVVEKEVLGVERIDDIPGFLAPMIYFDFVESKTPEGMLGILKHNEIDILSLVTLYTHLTFQLCGIDAFQSRSESYEVGRWFAALGEKSEAEQVLSKLTTGNDMTSFQAKLALAFQSKKERDWETARKLFKDVVDCDENRMSLEACVELAKIHEHRLKDYQLAIGYCKRAILLKTQSKKSVNLSSHLTAEQLEVRLKRLERKYAKFPG</sequence>
<dbReference type="SUPFAM" id="SSF53098">
    <property type="entry name" value="Ribonuclease H-like"/>
    <property type="match status" value="1"/>
</dbReference>
<gene>
    <name evidence="3" type="ORF">BAVI_04349</name>
</gene>
<feature type="domain" description="YprB ribonuclease H-like" evidence="2">
    <location>
        <begin position="104"/>
        <end position="272"/>
    </location>
</feature>
<dbReference type="Proteomes" id="UP000018877">
    <property type="component" value="Unassembled WGS sequence"/>
</dbReference>
<organism evidence="3 4">
    <name type="scientific">Neobacillus vireti LMG 21834</name>
    <dbReference type="NCBI Taxonomy" id="1131730"/>
    <lineage>
        <taxon>Bacteria</taxon>
        <taxon>Bacillati</taxon>
        <taxon>Bacillota</taxon>
        <taxon>Bacilli</taxon>
        <taxon>Bacillales</taxon>
        <taxon>Bacillaceae</taxon>
        <taxon>Neobacillus</taxon>
    </lineage>
</organism>
<evidence type="ECO:0000256" key="1">
    <source>
        <dbReference type="SAM" id="MobiDB-lite"/>
    </source>
</evidence>
<dbReference type="InterPro" id="IPR012337">
    <property type="entry name" value="RNaseH-like_sf"/>
</dbReference>
<dbReference type="PANTHER" id="PTHR38462">
    <property type="entry name" value="EXONUCLEASE-LIKE PROTEIN"/>
    <property type="match status" value="1"/>
</dbReference>
<proteinExistence type="predicted"/>
<protein>
    <recommendedName>
        <fullName evidence="2">YprB ribonuclease H-like domain-containing protein</fullName>
    </recommendedName>
</protein>
<dbReference type="EMBL" id="ALAN01000030">
    <property type="protein sequence ID" value="ETI70032.1"/>
    <property type="molecule type" value="Genomic_DNA"/>
</dbReference>
<name>A0AB94ISM7_9BACI</name>
<dbReference type="Gene3D" id="1.25.40.10">
    <property type="entry name" value="Tetratricopeptide repeat domain"/>
    <property type="match status" value="1"/>
</dbReference>
<dbReference type="InterPro" id="IPR038720">
    <property type="entry name" value="YprB_RNase_H-like_dom"/>
</dbReference>